<feature type="non-terminal residue" evidence="2">
    <location>
        <position position="134"/>
    </location>
</feature>
<comment type="caution">
    <text evidence="2">The sequence shown here is derived from an EMBL/GenBank/DDBJ whole genome shotgun (WGS) entry which is preliminary data.</text>
</comment>
<reference evidence="2" key="2">
    <citation type="submission" date="2023-06" db="EMBL/GenBank/DDBJ databases">
        <authorList>
            <consortium name="Lawrence Berkeley National Laboratory"/>
            <person name="Haridas S."/>
            <person name="Hensen N."/>
            <person name="Bonometti L."/>
            <person name="Westerberg I."/>
            <person name="Brannstrom I.O."/>
            <person name="Guillou S."/>
            <person name="Cros-Aarteil S."/>
            <person name="Calhoun S."/>
            <person name="Kuo A."/>
            <person name="Mondo S."/>
            <person name="Pangilinan J."/>
            <person name="Riley R."/>
            <person name="LaButti K."/>
            <person name="Andreopoulos B."/>
            <person name="Lipzen A."/>
            <person name="Chen C."/>
            <person name="Yanf M."/>
            <person name="Daum C."/>
            <person name="Ng V."/>
            <person name="Clum A."/>
            <person name="Steindorff A."/>
            <person name="Ohm R."/>
            <person name="Martin F."/>
            <person name="Silar P."/>
            <person name="Natvig D."/>
            <person name="Lalanne C."/>
            <person name="Gautier V."/>
            <person name="Ament-velasquez S.L."/>
            <person name="Kruys A."/>
            <person name="Hutchinson M.I."/>
            <person name="Powell A.J."/>
            <person name="Barry K."/>
            <person name="Miller A.N."/>
            <person name="Grigoriev I.V."/>
            <person name="Debuchy R."/>
            <person name="Gladieux P."/>
            <person name="Thoren M.H."/>
            <person name="Johannesson H."/>
        </authorList>
    </citation>
    <scope>NUCLEOTIDE SEQUENCE</scope>
    <source>
        <strain evidence="2">CBS 232.78</strain>
    </source>
</reference>
<accession>A0AAE0N1C1</accession>
<reference evidence="2" key="1">
    <citation type="journal article" date="2023" name="Mol. Phylogenet. Evol.">
        <title>Genome-scale phylogeny and comparative genomics of the fungal order Sordariales.</title>
        <authorList>
            <person name="Hensen N."/>
            <person name="Bonometti L."/>
            <person name="Westerberg I."/>
            <person name="Brannstrom I.O."/>
            <person name="Guillou S."/>
            <person name="Cros-Aarteil S."/>
            <person name="Calhoun S."/>
            <person name="Haridas S."/>
            <person name="Kuo A."/>
            <person name="Mondo S."/>
            <person name="Pangilinan J."/>
            <person name="Riley R."/>
            <person name="LaButti K."/>
            <person name="Andreopoulos B."/>
            <person name="Lipzen A."/>
            <person name="Chen C."/>
            <person name="Yan M."/>
            <person name="Daum C."/>
            <person name="Ng V."/>
            <person name="Clum A."/>
            <person name="Steindorff A."/>
            <person name="Ohm R.A."/>
            <person name="Martin F."/>
            <person name="Silar P."/>
            <person name="Natvig D.O."/>
            <person name="Lalanne C."/>
            <person name="Gautier V."/>
            <person name="Ament-Velasquez S.L."/>
            <person name="Kruys A."/>
            <person name="Hutchinson M.I."/>
            <person name="Powell A.J."/>
            <person name="Barry K."/>
            <person name="Miller A.N."/>
            <person name="Grigoriev I.V."/>
            <person name="Debuchy R."/>
            <person name="Gladieux P."/>
            <person name="Hiltunen Thoren M."/>
            <person name="Johannesson H."/>
        </authorList>
    </citation>
    <scope>NUCLEOTIDE SEQUENCE</scope>
    <source>
        <strain evidence="2">CBS 232.78</strain>
    </source>
</reference>
<name>A0AAE0N1C1_9PEZI</name>
<proteinExistence type="predicted"/>
<organism evidence="2 3">
    <name type="scientific">Podospora didyma</name>
    <dbReference type="NCBI Taxonomy" id="330526"/>
    <lineage>
        <taxon>Eukaryota</taxon>
        <taxon>Fungi</taxon>
        <taxon>Dikarya</taxon>
        <taxon>Ascomycota</taxon>
        <taxon>Pezizomycotina</taxon>
        <taxon>Sordariomycetes</taxon>
        <taxon>Sordariomycetidae</taxon>
        <taxon>Sordariales</taxon>
        <taxon>Podosporaceae</taxon>
        <taxon>Podospora</taxon>
    </lineage>
</organism>
<dbReference type="AlphaFoldDB" id="A0AAE0N1C1"/>
<feature type="non-terminal residue" evidence="2">
    <location>
        <position position="1"/>
    </location>
</feature>
<dbReference type="EMBL" id="JAULSW010000012">
    <property type="protein sequence ID" value="KAK3366600.1"/>
    <property type="molecule type" value="Genomic_DNA"/>
</dbReference>
<gene>
    <name evidence="2" type="ORF">B0H63DRAFT_383810</name>
</gene>
<sequence>LHVKKGFVKAELSRFAIICSKPSFFAEARQEFYGNLRRRGYPAKTLIEWFQQVQYDNRPSLLLPKQKEEHAPLMLSGHYNPVWDFVDVREVLNAARRFWMKEELPSTLEEPLIRSLGRTTSLFDLVSTWNKTLL</sequence>
<dbReference type="Pfam" id="PF26215">
    <property type="entry name" value="HTH_animal"/>
    <property type="match status" value="1"/>
</dbReference>
<feature type="domain" description="Helix-turn-helix" evidence="1">
    <location>
        <begin position="2"/>
        <end position="49"/>
    </location>
</feature>
<dbReference type="Proteomes" id="UP001285441">
    <property type="component" value="Unassembled WGS sequence"/>
</dbReference>
<evidence type="ECO:0000313" key="2">
    <source>
        <dbReference type="EMBL" id="KAK3366600.1"/>
    </source>
</evidence>
<dbReference type="InterPro" id="IPR058912">
    <property type="entry name" value="HTH_animal"/>
</dbReference>
<protein>
    <recommendedName>
        <fullName evidence="1">Helix-turn-helix domain-containing protein</fullName>
    </recommendedName>
</protein>
<evidence type="ECO:0000259" key="1">
    <source>
        <dbReference type="Pfam" id="PF26215"/>
    </source>
</evidence>
<evidence type="ECO:0000313" key="3">
    <source>
        <dbReference type="Proteomes" id="UP001285441"/>
    </source>
</evidence>
<keyword evidence="3" id="KW-1185">Reference proteome</keyword>